<dbReference type="AlphaFoldDB" id="A0A2P2PEN3"/>
<protein>
    <submittedName>
        <fullName evidence="1">Uncharacterized protein</fullName>
    </submittedName>
</protein>
<proteinExistence type="predicted"/>
<name>A0A2P2PEN3_RHIMU</name>
<dbReference type="EMBL" id="GGEC01072688">
    <property type="protein sequence ID" value="MBX53172.1"/>
    <property type="molecule type" value="Transcribed_RNA"/>
</dbReference>
<evidence type="ECO:0000313" key="1">
    <source>
        <dbReference type="EMBL" id="MBX53172.1"/>
    </source>
</evidence>
<sequence>MSWTLWVTTSPLNYAPQTQLENSRLIFERY</sequence>
<accession>A0A2P2PEN3</accession>
<organism evidence="1">
    <name type="scientific">Rhizophora mucronata</name>
    <name type="common">Asiatic mangrove</name>
    <dbReference type="NCBI Taxonomy" id="61149"/>
    <lineage>
        <taxon>Eukaryota</taxon>
        <taxon>Viridiplantae</taxon>
        <taxon>Streptophyta</taxon>
        <taxon>Embryophyta</taxon>
        <taxon>Tracheophyta</taxon>
        <taxon>Spermatophyta</taxon>
        <taxon>Magnoliopsida</taxon>
        <taxon>eudicotyledons</taxon>
        <taxon>Gunneridae</taxon>
        <taxon>Pentapetalae</taxon>
        <taxon>rosids</taxon>
        <taxon>fabids</taxon>
        <taxon>Malpighiales</taxon>
        <taxon>Rhizophoraceae</taxon>
        <taxon>Rhizophora</taxon>
    </lineage>
</organism>
<reference evidence="1" key="1">
    <citation type="submission" date="2018-02" db="EMBL/GenBank/DDBJ databases">
        <title>Rhizophora mucronata_Transcriptome.</title>
        <authorList>
            <person name="Meera S.P."/>
            <person name="Sreeshan A."/>
            <person name="Augustine A."/>
        </authorList>
    </citation>
    <scope>NUCLEOTIDE SEQUENCE</scope>
    <source>
        <tissue evidence="1">Leaf</tissue>
    </source>
</reference>